<dbReference type="NCBIfam" id="NF004127">
    <property type="entry name" value="PRK05617.1"/>
    <property type="match status" value="1"/>
</dbReference>
<dbReference type="InterPro" id="IPR032259">
    <property type="entry name" value="HIBYL-CoA-H"/>
</dbReference>
<evidence type="ECO:0000256" key="2">
    <source>
        <dbReference type="ARBA" id="ARBA00011915"/>
    </source>
</evidence>
<dbReference type="GO" id="GO:0005829">
    <property type="term" value="C:cytosol"/>
    <property type="evidence" value="ECO:0007669"/>
    <property type="project" value="TreeGrafter"/>
</dbReference>
<keyword evidence="5" id="KW-0456">Lyase</keyword>
<dbReference type="PANTHER" id="PTHR43176">
    <property type="entry name" value="3-HYDROXYISOBUTYRYL-COA HYDROLASE-RELATED"/>
    <property type="match status" value="1"/>
</dbReference>
<dbReference type="GO" id="GO:0016829">
    <property type="term" value="F:lyase activity"/>
    <property type="evidence" value="ECO:0007669"/>
    <property type="project" value="UniProtKB-KW"/>
</dbReference>
<evidence type="ECO:0000256" key="3">
    <source>
        <dbReference type="ARBA" id="ARBA00022801"/>
    </source>
</evidence>
<dbReference type="Pfam" id="PF16113">
    <property type="entry name" value="ECH_2"/>
    <property type="match status" value="1"/>
</dbReference>
<dbReference type="InterPro" id="IPR029045">
    <property type="entry name" value="ClpP/crotonase-like_dom_sf"/>
</dbReference>
<dbReference type="EMBL" id="FWFU01000001">
    <property type="protein sequence ID" value="SLN22201.1"/>
    <property type="molecule type" value="Genomic_DNA"/>
</dbReference>
<dbReference type="InterPro" id="IPR045004">
    <property type="entry name" value="ECH_dom"/>
</dbReference>
<organism evidence="5 6">
    <name type="scientific">Roseovarius halotolerans</name>
    <dbReference type="NCBI Taxonomy" id="505353"/>
    <lineage>
        <taxon>Bacteria</taxon>
        <taxon>Pseudomonadati</taxon>
        <taxon>Pseudomonadota</taxon>
        <taxon>Alphaproteobacteria</taxon>
        <taxon>Rhodobacterales</taxon>
        <taxon>Roseobacteraceae</taxon>
        <taxon>Roseovarius</taxon>
    </lineage>
</organism>
<sequence length="349" mass="37472">MSDDINIRIEGRAGRITLTRPKALNALGHDMCLAIEEALDAWADDDAVALVIIDGAGDKAFCAGGDIQKLYDTGRDGDFEYGRRFWRDEYRLNAKIAEYPKPYIAFLHGFTMGGGVGIGCHGSHRITCETSQIAMPECSIGLVPDVGGSLLLARAPGHLGEYLGLTGARMGPGDAIHAGFADHYIPAAHWPGLVEALCTTGDVDAALTPLGETPPEGALRSAQADIDMLFDAGTLPGILDALRSHSGELAQQSLGKIERNAPLSMACTVEMLRRLRADSADIRTALAQEYRFTARAMESGDFLEGIRAQIIDRDRQPRWRHALDTLPEDAADTMLAPLGDQELTFATGG</sequence>
<dbReference type="AlphaFoldDB" id="A0A1X6YKF2"/>
<dbReference type="EC" id="3.1.2.4" evidence="2"/>
<dbReference type="CDD" id="cd06558">
    <property type="entry name" value="crotonase-like"/>
    <property type="match status" value="1"/>
</dbReference>
<gene>
    <name evidence="5" type="primary">echA8_1</name>
    <name evidence="5" type="ORF">ROH8110_00838</name>
</gene>
<keyword evidence="3" id="KW-0378">Hydrolase</keyword>
<dbReference type="PANTHER" id="PTHR43176:SF3">
    <property type="entry name" value="3-HYDROXYISOBUTYRYL-COA HYDROLASE, MITOCHONDRIAL"/>
    <property type="match status" value="1"/>
</dbReference>
<evidence type="ECO:0000313" key="5">
    <source>
        <dbReference type="EMBL" id="SLN22201.1"/>
    </source>
</evidence>
<evidence type="ECO:0000313" key="6">
    <source>
        <dbReference type="Proteomes" id="UP000193207"/>
    </source>
</evidence>
<dbReference type="OrthoDB" id="9790967at2"/>
<dbReference type="Proteomes" id="UP000193207">
    <property type="component" value="Unassembled WGS sequence"/>
</dbReference>
<reference evidence="5 6" key="1">
    <citation type="submission" date="2017-03" db="EMBL/GenBank/DDBJ databases">
        <authorList>
            <person name="Afonso C.L."/>
            <person name="Miller P.J."/>
            <person name="Scott M.A."/>
            <person name="Spackman E."/>
            <person name="Goraichik I."/>
            <person name="Dimitrov K.M."/>
            <person name="Suarez D.L."/>
            <person name="Swayne D.E."/>
        </authorList>
    </citation>
    <scope>NUCLEOTIDE SEQUENCE [LARGE SCALE GENOMIC DNA]</scope>
    <source>
        <strain evidence="5 6">CECT 8110</strain>
    </source>
</reference>
<dbReference type="GO" id="GO:0006574">
    <property type="term" value="P:L-valine catabolic process"/>
    <property type="evidence" value="ECO:0007669"/>
    <property type="project" value="TreeGrafter"/>
</dbReference>
<proteinExistence type="predicted"/>
<comment type="catalytic activity">
    <reaction evidence="1">
        <text>3-hydroxy-2-methylpropanoyl-CoA + H2O = 3-hydroxy-2-methylpropanoate + CoA + H(+)</text>
        <dbReference type="Rhea" id="RHEA:20888"/>
        <dbReference type="ChEBI" id="CHEBI:11805"/>
        <dbReference type="ChEBI" id="CHEBI:15377"/>
        <dbReference type="ChEBI" id="CHEBI:15378"/>
        <dbReference type="ChEBI" id="CHEBI:57287"/>
        <dbReference type="ChEBI" id="CHEBI:57340"/>
        <dbReference type="EC" id="3.1.2.4"/>
    </reaction>
</comment>
<dbReference type="Gene3D" id="3.90.226.10">
    <property type="entry name" value="2-enoyl-CoA Hydratase, Chain A, domain 1"/>
    <property type="match status" value="1"/>
</dbReference>
<evidence type="ECO:0000259" key="4">
    <source>
        <dbReference type="Pfam" id="PF16113"/>
    </source>
</evidence>
<keyword evidence="6" id="KW-1185">Reference proteome</keyword>
<name>A0A1X6YKF2_9RHOB</name>
<dbReference type="GO" id="GO:0003860">
    <property type="term" value="F:3-hydroxyisobutyryl-CoA hydrolase activity"/>
    <property type="evidence" value="ECO:0007669"/>
    <property type="project" value="UniProtKB-EC"/>
</dbReference>
<dbReference type="RefSeq" id="WP_085816446.1">
    <property type="nucleotide sequence ID" value="NZ_FWFU01000001.1"/>
</dbReference>
<accession>A0A1X6YKF2</accession>
<evidence type="ECO:0000256" key="1">
    <source>
        <dbReference type="ARBA" id="ARBA00001709"/>
    </source>
</evidence>
<dbReference type="SUPFAM" id="SSF52096">
    <property type="entry name" value="ClpP/crotonase"/>
    <property type="match status" value="1"/>
</dbReference>
<feature type="domain" description="Enoyl-CoA hydratase/isomerase" evidence="4">
    <location>
        <begin position="14"/>
        <end position="329"/>
    </location>
</feature>
<protein>
    <recommendedName>
        <fullName evidence="2">3-hydroxyisobutyryl-CoA hydrolase</fullName>
        <ecNumber evidence="2">3.1.2.4</ecNumber>
    </recommendedName>
</protein>